<evidence type="ECO:0000256" key="2">
    <source>
        <dbReference type="ARBA" id="ARBA00012104"/>
    </source>
</evidence>
<name>A0A5J5AKC6_9ASTE</name>
<dbReference type="InterPro" id="IPR029056">
    <property type="entry name" value="Ribokinase-like"/>
</dbReference>
<gene>
    <name evidence="7" type="ORF">F0562_005427</name>
</gene>
<dbReference type="AlphaFoldDB" id="A0A5J5AKC6"/>
<evidence type="ECO:0000256" key="1">
    <source>
        <dbReference type="ARBA" id="ARBA00008805"/>
    </source>
</evidence>
<dbReference type="InterPro" id="IPR004625">
    <property type="entry name" value="PyrdxlKinase"/>
</dbReference>
<dbReference type="GO" id="GO:0005524">
    <property type="term" value="F:ATP binding"/>
    <property type="evidence" value="ECO:0007669"/>
    <property type="project" value="UniProtKB-KW"/>
</dbReference>
<dbReference type="EC" id="2.7.1.35" evidence="2"/>
<evidence type="ECO:0000256" key="3">
    <source>
        <dbReference type="ARBA" id="ARBA00022679"/>
    </source>
</evidence>
<evidence type="ECO:0000313" key="7">
    <source>
        <dbReference type="EMBL" id="KAA8530639.1"/>
    </source>
</evidence>
<dbReference type="GO" id="GO:0005829">
    <property type="term" value="C:cytosol"/>
    <property type="evidence" value="ECO:0007669"/>
    <property type="project" value="TreeGrafter"/>
</dbReference>
<dbReference type="SUPFAM" id="SSF53613">
    <property type="entry name" value="Ribokinase-like"/>
    <property type="match status" value="1"/>
</dbReference>
<keyword evidence="3" id="KW-0808">Transferase</keyword>
<dbReference type="PANTHER" id="PTHR10534">
    <property type="entry name" value="PYRIDOXAL KINASE"/>
    <property type="match status" value="1"/>
</dbReference>
<dbReference type="Proteomes" id="UP000325577">
    <property type="component" value="Linkage Group LG2"/>
</dbReference>
<accession>A0A5J5AKC6</accession>
<proteinExistence type="inferred from homology"/>
<evidence type="ECO:0000256" key="4">
    <source>
        <dbReference type="ARBA" id="ARBA00022741"/>
    </source>
</evidence>
<dbReference type="PANTHER" id="PTHR10534:SF2">
    <property type="entry name" value="PYRIDOXAL KINASE"/>
    <property type="match status" value="1"/>
</dbReference>
<reference evidence="7 8" key="1">
    <citation type="submission" date="2019-09" db="EMBL/GenBank/DDBJ databases">
        <title>A chromosome-level genome assembly of the Chinese tupelo Nyssa sinensis.</title>
        <authorList>
            <person name="Yang X."/>
            <person name="Kang M."/>
            <person name="Yang Y."/>
            <person name="Xiong H."/>
            <person name="Wang M."/>
            <person name="Zhang Z."/>
            <person name="Wang Z."/>
            <person name="Wu H."/>
            <person name="Ma T."/>
            <person name="Liu J."/>
            <person name="Xi Z."/>
        </authorList>
    </citation>
    <scope>NUCLEOTIDE SEQUENCE [LARGE SCALE GENOMIC DNA]</scope>
    <source>
        <strain evidence="7">J267</strain>
        <tissue evidence="7">Leaf</tissue>
    </source>
</reference>
<dbReference type="GO" id="GO:0009443">
    <property type="term" value="P:pyridoxal 5'-phosphate salvage"/>
    <property type="evidence" value="ECO:0007669"/>
    <property type="project" value="InterPro"/>
</dbReference>
<keyword evidence="6" id="KW-0067">ATP-binding</keyword>
<keyword evidence="5" id="KW-0418">Kinase</keyword>
<dbReference type="OrthoDB" id="3689at2759"/>
<dbReference type="Gene3D" id="3.40.1190.20">
    <property type="match status" value="1"/>
</dbReference>
<organism evidence="7 8">
    <name type="scientific">Nyssa sinensis</name>
    <dbReference type="NCBI Taxonomy" id="561372"/>
    <lineage>
        <taxon>Eukaryota</taxon>
        <taxon>Viridiplantae</taxon>
        <taxon>Streptophyta</taxon>
        <taxon>Embryophyta</taxon>
        <taxon>Tracheophyta</taxon>
        <taxon>Spermatophyta</taxon>
        <taxon>Magnoliopsida</taxon>
        <taxon>eudicotyledons</taxon>
        <taxon>Gunneridae</taxon>
        <taxon>Pentapetalae</taxon>
        <taxon>asterids</taxon>
        <taxon>Cornales</taxon>
        <taxon>Nyssaceae</taxon>
        <taxon>Nyssa</taxon>
    </lineage>
</organism>
<evidence type="ECO:0000256" key="6">
    <source>
        <dbReference type="ARBA" id="ARBA00022840"/>
    </source>
</evidence>
<evidence type="ECO:0000313" key="8">
    <source>
        <dbReference type="Proteomes" id="UP000325577"/>
    </source>
</evidence>
<dbReference type="EMBL" id="CM018043">
    <property type="protein sequence ID" value="KAA8530639.1"/>
    <property type="molecule type" value="Genomic_DNA"/>
</dbReference>
<protein>
    <recommendedName>
        <fullName evidence="2">pyridoxal kinase</fullName>
        <ecNumber evidence="2">2.7.1.35</ecNumber>
    </recommendedName>
</protein>
<keyword evidence="8" id="KW-1185">Reference proteome</keyword>
<dbReference type="GO" id="GO:0008478">
    <property type="term" value="F:pyridoxal kinase activity"/>
    <property type="evidence" value="ECO:0007669"/>
    <property type="project" value="UniProtKB-EC"/>
</dbReference>
<sequence>MQVKYDILVKETEWIRSLFDQHGDFAGYPTFKGQVLNGQQLWDLIEGLEANNLLYYTHLLTGYIGSVSFLNTVLEVINKLRSLNPKLTYEDTIFLYDQSCQL</sequence>
<evidence type="ECO:0000256" key="5">
    <source>
        <dbReference type="ARBA" id="ARBA00022777"/>
    </source>
</evidence>
<keyword evidence="4" id="KW-0547">Nucleotide-binding</keyword>
<comment type="similarity">
    <text evidence="1">Belongs to the pyridoxine kinase family.</text>
</comment>